<dbReference type="AlphaFoldDB" id="A0A6N7KYX6"/>
<proteinExistence type="predicted"/>
<dbReference type="Proteomes" id="UP000450000">
    <property type="component" value="Unassembled WGS sequence"/>
</dbReference>
<accession>A0A6N7KYX6</accession>
<reference evidence="2 3" key="1">
    <citation type="submission" date="2019-09" db="EMBL/GenBank/DDBJ databases">
        <title>Genome Sequences of Streptomyces kaniharaensis ATCC 21070.</title>
        <authorList>
            <person name="Zhu W."/>
            <person name="De Crecy-Lagard V."/>
            <person name="Richards N.G."/>
        </authorList>
    </citation>
    <scope>NUCLEOTIDE SEQUENCE [LARGE SCALE GENOMIC DNA]</scope>
    <source>
        <strain evidence="2 3">SF-557</strain>
    </source>
</reference>
<name>A0A6N7KYX6_9ACTN</name>
<gene>
    <name evidence="2" type="ORF">F7Q99_31705</name>
</gene>
<protein>
    <submittedName>
        <fullName evidence="2">Uncharacterized protein</fullName>
    </submittedName>
</protein>
<evidence type="ECO:0000313" key="3">
    <source>
        <dbReference type="Proteomes" id="UP000450000"/>
    </source>
</evidence>
<feature type="compositionally biased region" description="Polar residues" evidence="1">
    <location>
        <begin position="90"/>
        <end position="101"/>
    </location>
</feature>
<keyword evidence="3" id="KW-1185">Reference proteome</keyword>
<feature type="compositionally biased region" description="Low complexity" evidence="1">
    <location>
        <begin position="9"/>
        <end position="18"/>
    </location>
</feature>
<evidence type="ECO:0000256" key="1">
    <source>
        <dbReference type="SAM" id="MobiDB-lite"/>
    </source>
</evidence>
<comment type="caution">
    <text evidence="2">The sequence shown here is derived from an EMBL/GenBank/DDBJ whole genome shotgun (WGS) entry which is preliminary data.</text>
</comment>
<dbReference type="RefSeq" id="WP_153467937.1">
    <property type="nucleotide sequence ID" value="NZ_WBOF01000003.1"/>
</dbReference>
<organism evidence="2 3">
    <name type="scientific">Streptomyces kaniharaensis</name>
    <dbReference type="NCBI Taxonomy" id="212423"/>
    <lineage>
        <taxon>Bacteria</taxon>
        <taxon>Bacillati</taxon>
        <taxon>Actinomycetota</taxon>
        <taxon>Actinomycetes</taxon>
        <taxon>Kitasatosporales</taxon>
        <taxon>Streptomycetaceae</taxon>
        <taxon>Streptomyces</taxon>
    </lineage>
</organism>
<dbReference type="EMBL" id="WBOF01000003">
    <property type="protein sequence ID" value="MQS16631.1"/>
    <property type="molecule type" value="Genomic_DNA"/>
</dbReference>
<sequence>MTDAPDPPEAAGFAEAPAAPAPFDPAAPEAAGEAADVEDTSSLHAAAPSPNASTVAATANPLPTRMVHPSGSADGIRSTRPITPQDVPLSPTSSPRSVSGA</sequence>
<evidence type="ECO:0000313" key="2">
    <source>
        <dbReference type="EMBL" id="MQS16631.1"/>
    </source>
</evidence>
<feature type="region of interest" description="Disordered" evidence="1">
    <location>
        <begin position="1"/>
        <end position="101"/>
    </location>
</feature>